<proteinExistence type="predicted"/>
<name>A0ABS1WCD9_9GAMM</name>
<protein>
    <recommendedName>
        <fullName evidence="3">O-ureido-D-serine cyclo-ligase</fullName>
    </recommendedName>
</protein>
<gene>
    <name evidence="1" type="ORF">I5282_10630</name>
</gene>
<dbReference type="PANTHER" id="PTHR39217">
    <property type="match status" value="1"/>
</dbReference>
<keyword evidence="2" id="KW-1185">Reference proteome</keyword>
<dbReference type="InterPro" id="IPR053191">
    <property type="entry name" value="DcsG_Biosynth_Enzyme"/>
</dbReference>
<evidence type="ECO:0000313" key="2">
    <source>
        <dbReference type="Proteomes" id="UP000809910"/>
    </source>
</evidence>
<dbReference type="Proteomes" id="UP000809910">
    <property type="component" value="Unassembled WGS sequence"/>
</dbReference>
<dbReference type="Gene3D" id="3.30.470.20">
    <property type="entry name" value="ATP-grasp fold, B domain"/>
    <property type="match status" value="1"/>
</dbReference>
<dbReference type="InterPro" id="IPR013815">
    <property type="entry name" value="ATP_grasp_subdomain_1"/>
</dbReference>
<comment type="caution">
    <text evidence="1">The sequence shown here is derived from an EMBL/GenBank/DDBJ whole genome shotgun (WGS) entry which is preliminary data.</text>
</comment>
<dbReference type="RefSeq" id="WP_203113983.1">
    <property type="nucleotide sequence ID" value="NZ_JADWVM010000011.1"/>
</dbReference>
<dbReference type="EMBL" id="JADWVN010000019">
    <property type="protein sequence ID" value="MBL7527024.1"/>
    <property type="molecule type" value="Genomic_DNA"/>
</dbReference>
<reference evidence="1 2" key="1">
    <citation type="submission" date="2020-12" db="EMBL/GenBank/DDBJ databases">
        <title>WGS of Legionella: environmental sample.</title>
        <authorList>
            <person name="Cristino S."/>
            <person name="Girolamini L."/>
            <person name="Salaris S."/>
            <person name="Pascale M.R."/>
            <person name="Mazzotta M."/>
            <person name="Orsini M."/>
            <person name="Grottola A."/>
        </authorList>
    </citation>
    <scope>NUCLEOTIDE SEQUENCE [LARGE SCALE GENOMIC DNA]</scope>
    <source>
        <strain evidence="1 2">30cs62</strain>
    </source>
</reference>
<dbReference type="PANTHER" id="PTHR39217:SF1">
    <property type="entry name" value="GLUTATHIONE SYNTHETASE"/>
    <property type="match status" value="1"/>
</dbReference>
<dbReference type="SUPFAM" id="SSF56059">
    <property type="entry name" value="Glutathione synthetase ATP-binding domain-like"/>
    <property type="match status" value="1"/>
</dbReference>
<evidence type="ECO:0000313" key="1">
    <source>
        <dbReference type="EMBL" id="MBL7527024.1"/>
    </source>
</evidence>
<sequence length="319" mass="36800">MTASAYDIVLLTQRAYVDPVEITPYINNVLIEDRLLTEALEQRGLRVTRTFWDDSDFDWSNTQFALFRATWDYFHRFTEFHQWLNKQSRNIKFINPYSIIGWNMDKHYLGLLHSRGINIPPTIFLEKGDATSLKHLLQKTGWAKAILKPAIAGAARHTYLFDISNVDEHEPIFQQLISEEAMLLQEFQSQIISRGEVSFMVFGGKYSHSVLKKAKVGDFRVQDDFGGTLHSYTASIEEINFVERVIAQCDELPVYARADVMWDNHNELCLSELEMIEPELWFRTEPKSSGLMADAVCQYIHQSIAASSKKNKVSSTLLY</sequence>
<organism evidence="1 2">
    <name type="scientific">Legionella bononiensis</name>
    <dbReference type="NCBI Taxonomy" id="2793102"/>
    <lineage>
        <taxon>Bacteria</taxon>
        <taxon>Pseudomonadati</taxon>
        <taxon>Pseudomonadota</taxon>
        <taxon>Gammaproteobacteria</taxon>
        <taxon>Legionellales</taxon>
        <taxon>Legionellaceae</taxon>
        <taxon>Legionella</taxon>
    </lineage>
</organism>
<dbReference type="Gene3D" id="3.40.50.20">
    <property type="match status" value="1"/>
</dbReference>
<dbReference type="Gene3D" id="3.30.1490.20">
    <property type="entry name" value="ATP-grasp fold, A domain"/>
    <property type="match status" value="1"/>
</dbReference>
<evidence type="ECO:0008006" key="3">
    <source>
        <dbReference type="Google" id="ProtNLM"/>
    </source>
</evidence>
<accession>A0ABS1WCD9</accession>